<dbReference type="EMBL" id="LR796352">
    <property type="protein sequence ID" value="CAB4138913.1"/>
    <property type="molecule type" value="Genomic_DNA"/>
</dbReference>
<evidence type="ECO:0000313" key="1">
    <source>
        <dbReference type="EMBL" id="CAB4138913.1"/>
    </source>
</evidence>
<protein>
    <submittedName>
        <fullName evidence="1">Uncharacterized protein</fullName>
    </submittedName>
</protein>
<sequence>MTHYNASFFLTEGPDGSLVGKDPYTVEKEAYSALNVTSSLKKAIRAKCMDCCNQVFSEVRNCTCYKCPLWAFRMGKNPLHGRAKGNQEVDDEE</sequence>
<name>A0A6J5M056_9CAUD</name>
<accession>A0A6J5M056</accession>
<reference evidence="1" key="1">
    <citation type="submission" date="2020-04" db="EMBL/GenBank/DDBJ databases">
        <authorList>
            <person name="Chiriac C."/>
            <person name="Salcher M."/>
            <person name="Ghai R."/>
            <person name="Kavagutti S V."/>
        </authorList>
    </citation>
    <scope>NUCLEOTIDE SEQUENCE</scope>
</reference>
<organism evidence="1">
    <name type="scientific">uncultured Caudovirales phage</name>
    <dbReference type="NCBI Taxonomy" id="2100421"/>
    <lineage>
        <taxon>Viruses</taxon>
        <taxon>Duplodnaviria</taxon>
        <taxon>Heunggongvirae</taxon>
        <taxon>Uroviricota</taxon>
        <taxon>Caudoviricetes</taxon>
        <taxon>Peduoviridae</taxon>
        <taxon>Maltschvirus</taxon>
        <taxon>Maltschvirus maltsch</taxon>
    </lineage>
</organism>
<proteinExistence type="predicted"/>
<gene>
    <name evidence="1" type="ORF">UFOVP346_5</name>
</gene>